<dbReference type="Proteomes" id="UP000217311">
    <property type="component" value="Chromosome"/>
</dbReference>
<evidence type="ECO:0000256" key="1">
    <source>
        <dbReference type="ARBA" id="ARBA00004141"/>
    </source>
</evidence>
<dbReference type="EMBL" id="CP023315">
    <property type="protein sequence ID" value="ATC32352.1"/>
    <property type="molecule type" value="Genomic_DNA"/>
</dbReference>
<feature type="transmembrane region" description="Helical" evidence="5">
    <location>
        <begin position="109"/>
        <end position="126"/>
    </location>
</feature>
<dbReference type="InterPro" id="IPR007016">
    <property type="entry name" value="O-antigen_ligase-rel_domated"/>
</dbReference>
<evidence type="ECO:0000256" key="4">
    <source>
        <dbReference type="ARBA" id="ARBA00023136"/>
    </source>
</evidence>
<evidence type="ECO:0000259" key="6">
    <source>
        <dbReference type="Pfam" id="PF04932"/>
    </source>
</evidence>
<dbReference type="PANTHER" id="PTHR37422:SF17">
    <property type="entry name" value="O-ANTIGEN LIGASE"/>
    <property type="match status" value="1"/>
</dbReference>
<name>A0A290MYP1_CAUVI</name>
<organism evidence="7 8">
    <name type="scientific">Caulobacter vibrioides</name>
    <name type="common">Caulobacter crescentus</name>
    <dbReference type="NCBI Taxonomy" id="155892"/>
    <lineage>
        <taxon>Bacteria</taxon>
        <taxon>Pseudomonadati</taxon>
        <taxon>Pseudomonadota</taxon>
        <taxon>Alphaproteobacteria</taxon>
        <taxon>Caulobacterales</taxon>
        <taxon>Caulobacteraceae</taxon>
        <taxon>Caulobacter</taxon>
    </lineage>
</organism>
<feature type="transmembrane region" description="Helical" evidence="5">
    <location>
        <begin position="138"/>
        <end position="159"/>
    </location>
</feature>
<dbReference type="RefSeq" id="WP_096051772.1">
    <property type="nucleotide sequence ID" value="NZ_CP023315.3"/>
</dbReference>
<evidence type="ECO:0000256" key="3">
    <source>
        <dbReference type="ARBA" id="ARBA00022989"/>
    </source>
</evidence>
<dbReference type="InterPro" id="IPR051533">
    <property type="entry name" value="WaaL-like"/>
</dbReference>
<evidence type="ECO:0000256" key="5">
    <source>
        <dbReference type="SAM" id="Phobius"/>
    </source>
</evidence>
<keyword evidence="3 5" id="KW-1133">Transmembrane helix</keyword>
<evidence type="ECO:0000313" key="8">
    <source>
        <dbReference type="Proteomes" id="UP000217311"/>
    </source>
</evidence>
<feature type="transmembrane region" description="Helical" evidence="5">
    <location>
        <begin position="83"/>
        <end position="103"/>
    </location>
</feature>
<evidence type="ECO:0000313" key="7">
    <source>
        <dbReference type="EMBL" id="ATC32352.1"/>
    </source>
</evidence>
<comment type="subcellular location">
    <subcellularLocation>
        <location evidence="1">Membrane</location>
        <topology evidence="1">Multi-pass membrane protein</topology>
    </subcellularLocation>
</comment>
<feature type="domain" description="O-antigen ligase-related" evidence="6">
    <location>
        <begin position="208"/>
        <end position="353"/>
    </location>
</feature>
<proteinExistence type="predicted"/>
<gene>
    <name evidence="7" type="ORF">CA606_08300</name>
</gene>
<dbReference type="Pfam" id="PF04932">
    <property type="entry name" value="Wzy_C"/>
    <property type="match status" value="1"/>
</dbReference>
<feature type="transmembrane region" description="Helical" evidence="5">
    <location>
        <begin position="342"/>
        <end position="369"/>
    </location>
</feature>
<feature type="transmembrane region" description="Helical" evidence="5">
    <location>
        <begin position="51"/>
        <end position="71"/>
    </location>
</feature>
<feature type="transmembrane region" description="Helical" evidence="5">
    <location>
        <begin position="202"/>
        <end position="218"/>
    </location>
</feature>
<keyword evidence="7" id="KW-0436">Ligase</keyword>
<feature type="transmembrane region" description="Helical" evidence="5">
    <location>
        <begin position="376"/>
        <end position="397"/>
    </location>
</feature>
<feature type="transmembrane region" description="Helical" evidence="5">
    <location>
        <begin position="179"/>
        <end position="197"/>
    </location>
</feature>
<dbReference type="GO" id="GO:0016874">
    <property type="term" value="F:ligase activity"/>
    <property type="evidence" value="ECO:0007669"/>
    <property type="project" value="UniProtKB-KW"/>
</dbReference>
<protein>
    <submittedName>
        <fullName evidence="7">O-antigen ligase family protein</fullName>
    </submittedName>
</protein>
<accession>A0A290MYP1</accession>
<feature type="transmembrane region" description="Helical" evidence="5">
    <location>
        <begin position="248"/>
        <end position="269"/>
    </location>
</feature>
<keyword evidence="4 5" id="KW-0472">Membrane</keyword>
<feature type="transmembrane region" description="Helical" evidence="5">
    <location>
        <begin position="21"/>
        <end position="39"/>
    </location>
</feature>
<dbReference type="AlphaFoldDB" id="A0A290MYP1"/>
<sequence length="422" mass="45654">MTYAPAPLGWSADRPQAVSPSLPTVATAVLMLLIFSAAWQLPLFGEKADEAASGLLRVAFLPAYGLAFLLIMSRPWNMIRVSVRQPFLIILMGVIAASITWSIQPDVSIRRGFAVGCTTLAGLALASRFRWAELARLYGILFCILIVASYAVSLALPSIGVMTEIFPGAWRGLWMEKNGLGGLMAFGACLLGAAALLNPDRAKLFTLFAGLAIGLVLLSQSKTALASLLLGLTALGFVWIVQRGPALGAAATWAGVTGALLLAMFVLLASDMLFEILGKDATLTGRTEIWTAAMRQIEQRPWQGYGYAAVWSDKSGWGPLAWIVNDAKFVPQHAHNSWLEQWLGIGLFGLIAWGLFYLQTMSLAVVAVYRERGAMLAFPFLVVFTLVSLTESIAVVYNDFRWVLFVSLAAKLAFSDRALDEA</sequence>
<reference evidence="8" key="1">
    <citation type="submission" date="2017-09" db="EMBL/GenBank/DDBJ databases">
        <title>Genome evolution observed in wild isolates of Caulobacter crescentus.</title>
        <authorList>
            <person name="Ely B."/>
            <person name="Wilson K."/>
            <person name="Scott D."/>
        </authorList>
    </citation>
    <scope>NUCLEOTIDE SEQUENCE [LARGE SCALE GENOMIC DNA]</scope>
    <source>
        <strain evidence="8">CB13b1a</strain>
    </source>
</reference>
<evidence type="ECO:0000256" key="2">
    <source>
        <dbReference type="ARBA" id="ARBA00022692"/>
    </source>
</evidence>
<dbReference type="GO" id="GO:0016020">
    <property type="term" value="C:membrane"/>
    <property type="evidence" value="ECO:0007669"/>
    <property type="project" value="UniProtKB-SubCell"/>
</dbReference>
<keyword evidence="2 5" id="KW-0812">Transmembrane</keyword>
<dbReference type="PANTHER" id="PTHR37422">
    <property type="entry name" value="TEICHURONIC ACID BIOSYNTHESIS PROTEIN TUAE"/>
    <property type="match status" value="1"/>
</dbReference>
<feature type="transmembrane region" description="Helical" evidence="5">
    <location>
        <begin position="224"/>
        <end position="241"/>
    </location>
</feature>